<dbReference type="GO" id="GO:0032259">
    <property type="term" value="P:methylation"/>
    <property type="evidence" value="ECO:0007669"/>
    <property type="project" value="UniProtKB-KW"/>
</dbReference>
<organism evidence="4 5">
    <name type="scientific">Alysiella crassa</name>
    <dbReference type="NCBI Taxonomy" id="153491"/>
    <lineage>
        <taxon>Bacteria</taxon>
        <taxon>Pseudomonadati</taxon>
        <taxon>Pseudomonadota</taxon>
        <taxon>Betaproteobacteria</taxon>
        <taxon>Neisseriales</taxon>
        <taxon>Neisseriaceae</taxon>
        <taxon>Alysiella</taxon>
    </lineage>
</organism>
<name>A0A376BTW8_9NEIS</name>
<dbReference type="PANTHER" id="PTHR11579">
    <property type="entry name" value="PROTEIN-L-ISOASPARTATE O-METHYLTRANSFERASE"/>
    <property type="match status" value="1"/>
</dbReference>
<sequence>MDYKQARFNMVEQQVRPWDVLDFDVLDALEAIPREEFVTPEQRGYAYADVPLKLLNGSYMLEPKIVARLAQGLKLKKTDKVLEVGTGSGYATAVLAMLANHILTLDTDTQQQQFAHIVLNRLNFLNISYQVGDGLQLETDEVFDAIYIGGSLPIVPEYLLSKLNPNGGRMVVIVGNAPVQRALQITRNGDNYSEKVLFDTLVTGLHAKTAPKAKGFVF</sequence>
<evidence type="ECO:0000256" key="1">
    <source>
        <dbReference type="ARBA" id="ARBA00005369"/>
    </source>
</evidence>
<dbReference type="RefSeq" id="WP_034292590.1">
    <property type="nucleotide sequence ID" value="NZ_CP091519.2"/>
</dbReference>
<keyword evidence="4" id="KW-0489">Methyltransferase</keyword>
<keyword evidence="4" id="KW-0808">Transferase</keyword>
<dbReference type="PANTHER" id="PTHR11579:SF18">
    <property type="entry name" value="PROTEIN-L-ISOASPARTATE O-METHYLTRANSFERASE"/>
    <property type="match status" value="1"/>
</dbReference>
<keyword evidence="5" id="KW-1185">Reference proteome</keyword>
<dbReference type="InterPro" id="IPR000682">
    <property type="entry name" value="PCMT"/>
</dbReference>
<dbReference type="OrthoDB" id="9810066at2"/>
<evidence type="ECO:0000313" key="5">
    <source>
        <dbReference type="Proteomes" id="UP000254209"/>
    </source>
</evidence>
<dbReference type="GO" id="GO:0005737">
    <property type="term" value="C:cytoplasm"/>
    <property type="evidence" value="ECO:0007669"/>
    <property type="project" value="TreeGrafter"/>
</dbReference>
<dbReference type="SUPFAM" id="SSF53335">
    <property type="entry name" value="S-adenosyl-L-methionine-dependent methyltransferases"/>
    <property type="match status" value="1"/>
</dbReference>
<gene>
    <name evidence="4" type="primary">pcm</name>
    <name evidence="4" type="ORF">NCTC10283_01949</name>
</gene>
<evidence type="ECO:0000256" key="2">
    <source>
        <dbReference type="ARBA" id="ARBA00013346"/>
    </source>
</evidence>
<protein>
    <recommendedName>
        <fullName evidence="2">Protein-L-isoaspartate O-methyltransferase</fullName>
    </recommendedName>
    <alternativeName>
        <fullName evidence="3">Protein L-isoaspartyl methyltransferase</fullName>
    </alternativeName>
</protein>
<dbReference type="STRING" id="1120980.GCA_000745955_01149"/>
<dbReference type="Gene3D" id="3.40.50.150">
    <property type="entry name" value="Vaccinia Virus protein VP39"/>
    <property type="match status" value="1"/>
</dbReference>
<reference evidence="4 5" key="1">
    <citation type="submission" date="2018-06" db="EMBL/GenBank/DDBJ databases">
        <authorList>
            <consortium name="Pathogen Informatics"/>
            <person name="Doyle S."/>
        </authorList>
    </citation>
    <scope>NUCLEOTIDE SEQUENCE [LARGE SCALE GENOMIC DNA]</scope>
    <source>
        <strain evidence="4 5">NCTC10283</strain>
    </source>
</reference>
<dbReference type="AlphaFoldDB" id="A0A376BTW8"/>
<dbReference type="Pfam" id="PF01135">
    <property type="entry name" value="PCMT"/>
    <property type="match status" value="1"/>
</dbReference>
<dbReference type="InterPro" id="IPR029063">
    <property type="entry name" value="SAM-dependent_MTases_sf"/>
</dbReference>
<dbReference type="Proteomes" id="UP000254209">
    <property type="component" value="Unassembled WGS sequence"/>
</dbReference>
<comment type="similarity">
    <text evidence="1">Belongs to the methyltransferase superfamily. L-isoaspartyl/D-aspartyl protein methyltransferase family.</text>
</comment>
<evidence type="ECO:0000313" key="4">
    <source>
        <dbReference type="EMBL" id="SSY80390.1"/>
    </source>
</evidence>
<evidence type="ECO:0000256" key="3">
    <source>
        <dbReference type="ARBA" id="ARBA00030757"/>
    </source>
</evidence>
<dbReference type="GO" id="GO:0004719">
    <property type="term" value="F:protein-L-isoaspartate (D-aspartate) O-methyltransferase activity"/>
    <property type="evidence" value="ECO:0007669"/>
    <property type="project" value="InterPro"/>
</dbReference>
<dbReference type="EMBL" id="UFSO01000003">
    <property type="protein sequence ID" value="SSY80390.1"/>
    <property type="molecule type" value="Genomic_DNA"/>
</dbReference>
<proteinExistence type="inferred from homology"/>
<accession>A0A376BTW8</accession>
<dbReference type="CDD" id="cd02440">
    <property type="entry name" value="AdoMet_MTases"/>
    <property type="match status" value="1"/>
</dbReference>